<dbReference type="GO" id="GO:0001522">
    <property type="term" value="P:pseudouridine synthesis"/>
    <property type="evidence" value="ECO:0007669"/>
    <property type="project" value="InterPro"/>
</dbReference>
<dbReference type="SUPFAM" id="SSF55120">
    <property type="entry name" value="Pseudouridine synthase"/>
    <property type="match status" value="2"/>
</dbReference>
<dbReference type="AlphaFoldDB" id="A0AAE0KZH9"/>
<dbReference type="PANTHER" id="PTHR13326">
    <property type="entry name" value="TRNA PSEUDOURIDINE SYNTHASE D"/>
    <property type="match status" value="1"/>
</dbReference>
<reference evidence="5 6" key="1">
    <citation type="journal article" date="2015" name="Genome Biol. Evol.">
        <title>Comparative Genomics of a Bacterivorous Green Alga Reveals Evolutionary Causalities and Consequences of Phago-Mixotrophic Mode of Nutrition.</title>
        <authorList>
            <person name="Burns J.A."/>
            <person name="Paasch A."/>
            <person name="Narechania A."/>
            <person name="Kim E."/>
        </authorList>
    </citation>
    <scope>NUCLEOTIDE SEQUENCE [LARGE SCALE GENOMIC DNA]</scope>
    <source>
        <strain evidence="5 6">PLY_AMNH</strain>
    </source>
</reference>
<dbReference type="InterPro" id="IPR020103">
    <property type="entry name" value="PsdUridine_synth_cat_dom_sf"/>
</dbReference>
<organism evidence="5 6">
    <name type="scientific">Cymbomonas tetramitiformis</name>
    <dbReference type="NCBI Taxonomy" id="36881"/>
    <lineage>
        <taxon>Eukaryota</taxon>
        <taxon>Viridiplantae</taxon>
        <taxon>Chlorophyta</taxon>
        <taxon>Pyramimonadophyceae</taxon>
        <taxon>Pyramimonadales</taxon>
        <taxon>Pyramimonadaceae</taxon>
        <taxon>Cymbomonas</taxon>
    </lineage>
</organism>
<evidence type="ECO:0000259" key="4">
    <source>
        <dbReference type="PROSITE" id="PS50984"/>
    </source>
</evidence>
<proteinExistence type="inferred from homology"/>
<feature type="domain" description="TRUD" evidence="4">
    <location>
        <begin position="141"/>
        <end position="383"/>
    </location>
</feature>
<evidence type="ECO:0000256" key="1">
    <source>
        <dbReference type="ARBA" id="ARBA00007953"/>
    </source>
</evidence>
<gene>
    <name evidence="5" type="ORF">CYMTET_25124</name>
</gene>
<feature type="compositionally biased region" description="Polar residues" evidence="3">
    <location>
        <begin position="467"/>
        <end position="481"/>
    </location>
</feature>
<dbReference type="CDD" id="cd02576">
    <property type="entry name" value="PseudoU_synth_ScPUS7"/>
    <property type="match status" value="1"/>
</dbReference>
<dbReference type="GO" id="GO:0005634">
    <property type="term" value="C:nucleus"/>
    <property type="evidence" value="ECO:0007669"/>
    <property type="project" value="TreeGrafter"/>
</dbReference>
<dbReference type="InterPro" id="IPR001656">
    <property type="entry name" value="PsdUridine_synth_TruD"/>
</dbReference>
<accession>A0AAE0KZH9</accession>
<dbReference type="EMBL" id="LGRX02013314">
    <property type="protein sequence ID" value="KAK3266239.1"/>
    <property type="molecule type" value="Genomic_DNA"/>
</dbReference>
<dbReference type="PIRSF" id="PIRSF037016">
    <property type="entry name" value="Pseudouridin_synth_euk_prd"/>
    <property type="match status" value="1"/>
</dbReference>
<protein>
    <recommendedName>
        <fullName evidence="4">TRUD domain-containing protein</fullName>
    </recommendedName>
</protein>
<dbReference type="Pfam" id="PF01142">
    <property type="entry name" value="TruD"/>
    <property type="match status" value="1"/>
</dbReference>
<dbReference type="PANTHER" id="PTHR13326:SF21">
    <property type="entry name" value="PSEUDOURIDYLATE SYNTHASE PUS7L"/>
    <property type="match status" value="1"/>
</dbReference>
<evidence type="ECO:0000313" key="5">
    <source>
        <dbReference type="EMBL" id="KAK3266239.1"/>
    </source>
</evidence>
<dbReference type="InterPro" id="IPR011760">
    <property type="entry name" value="PsdUridine_synth_TruD_insert"/>
</dbReference>
<dbReference type="Gene3D" id="3.30.2350.20">
    <property type="entry name" value="TruD, catalytic domain"/>
    <property type="match status" value="2"/>
</dbReference>
<keyword evidence="2" id="KW-0413">Isomerase</keyword>
<feature type="region of interest" description="Disordered" evidence="3">
    <location>
        <begin position="461"/>
        <end position="501"/>
    </location>
</feature>
<keyword evidence="6" id="KW-1185">Reference proteome</keyword>
<dbReference type="GO" id="GO:0003723">
    <property type="term" value="F:RNA binding"/>
    <property type="evidence" value="ECO:0007669"/>
    <property type="project" value="InterPro"/>
</dbReference>
<comment type="caution">
    <text evidence="5">The sequence shown here is derived from an EMBL/GenBank/DDBJ whole genome shotgun (WGS) entry which is preliminary data.</text>
</comment>
<evidence type="ECO:0000256" key="2">
    <source>
        <dbReference type="ARBA" id="ARBA00023235"/>
    </source>
</evidence>
<dbReference type="Proteomes" id="UP001190700">
    <property type="component" value="Unassembled WGS sequence"/>
</dbReference>
<comment type="similarity">
    <text evidence="1">Belongs to the pseudouridine synthase TruD family.</text>
</comment>
<name>A0AAE0KZH9_9CHLO</name>
<evidence type="ECO:0000313" key="6">
    <source>
        <dbReference type="Proteomes" id="UP001190700"/>
    </source>
</evidence>
<dbReference type="PROSITE" id="PS50984">
    <property type="entry name" value="TRUD"/>
    <property type="match status" value="1"/>
</dbReference>
<sequence>MSSGGKPLAGHGVTAFRLEVNKLLGLNKFLKNALVGNISHVDTPAKLGDLSGNRFEIVLRNVAAPEEQVLAACEQLQVRLLRSRAEVAPEVAEQAEGGRGAQVAEQAEGGGMGSPCIVSHVAVELRSRDGGGTAVDLTSRGFVNYFGLQRFGTAAAPTHSIGLAILKSDWAKAVDLIMCPRDGEKPEAEKARALFAKNKDAHAALRMMPVWMNVERTILEGYKRHGKSGHHNALQGVARNMRLMYVHAYQSYVWNAMVSERFKLFGTEQAVEGDLVLIGGAEESAVEDAAAVGVADDSPDTPEGGWTARHPKQVRVLTAEEAVTCSLSDVVLPMPGISVTYPTNAIGELYRERLKADGLDLDNLKHSVKDYSLQGDYRKIVGRPEDCEWDMLAYRSDKANLQLTDRDRLSGLSEDYIRSAAMSGGEDEPEQKALRLRFTLRSSQYATMCIRELLKGHMENATLGPGAQNSSVSAQTVTTAVQDEPAPPTVPPSDDAAAVSQ</sequence>
<dbReference type="InterPro" id="IPR042214">
    <property type="entry name" value="TruD_catalytic"/>
</dbReference>
<evidence type="ECO:0000256" key="3">
    <source>
        <dbReference type="SAM" id="MobiDB-lite"/>
    </source>
</evidence>
<dbReference type="GO" id="GO:0009982">
    <property type="term" value="F:pseudouridine synthase activity"/>
    <property type="evidence" value="ECO:0007669"/>
    <property type="project" value="InterPro"/>
</dbReference>